<name>C7Q1X3_CATAD</name>
<dbReference type="Pfam" id="PF13560">
    <property type="entry name" value="HTH_31"/>
    <property type="match status" value="1"/>
</dbReference>
<dbReference type="KEGG" id="cai:Caci_6833"/>
<dbReference type="InParanoid" id="C7Q1X3"/>
<dbReference type="GO" id="GO:0003677">
    <property type="term" value="F:DNA binding"/>
    <property type="evidence" value="ECO:0007669"/>
    <property type="project" value="InterPro"/>
</dbReference>
<keyword evidence="3" id="KW-1185">Reference proteome</keyword>
<dbReference type="Pfam" id="PF17765">
    <property type="entry name" value="MLTR_LBD"/>
    <property type="match status" value="1"/>
</dbReference>
<protein>
    <submittedName>
        <fullName evidence="2">Helix-turn-helix domain protein</fullName>
    </submittedName>
</protein>
<dbReference type="PANTHER" id="PTHR35010:SF2">
    <property type="entry name" value="BLL4672 PROTEIN"/>
    <property type="match status" value="1"/>
</dbReference>
<dbReference type="SMART" id="SM00530">
    <property type="entry name" value="HTH_XRE"/>
    <property type="match status" value="1"/>
</dbReference>
<dbReference type="InterPro" id="IPR001387">
    <property type="entry name" value="Cro/C1-type_HTH"/>
</dbReference>
<gene>
    <name evidence="2" type="ordered locus">Caci_6833</name>
</gene>
<dbReference type="PANTHER" id="PTHR35010">
    <property type="entry name" value="BLL4672 PROTEIN-RELATED"/>
    <property type="match status" value="1"/>
</dbReference>
<feature type="domain" description="HTH cro/C1-type" evidence="1">
    <location>
        <begin position="42"/>
        <end position="90"/>
    </location>
</feature>
<dbReference type="CDD" id="cd00093">
    <property type="entry name" value="HTH_XRE"/>
    <property type="match status" value="1"/>
</dbReference>
<dbReference type="STRING" id="479433.Caci_6833"/>
<dbReference type="InterPro" id="IPR010982">
    <property type="entry name" value="Lambda_DNA-bd_dom_sf"/>
</dbReference>
<dbReference type="Proteomes" id="UP000000851">
    <property type="component" value="Chromosome"/>
</dbReference>
<sequence length="292" mass="33317">MRDAGGVLKIDRAELAAFLRIRRERLRPEDIGLPANTRRRTAGLRREEVAMLAGMSADYYTRLEQARGPQPSAQLLGALSRALRLTKDEHDHLFHLSGLMPHDENRIPTEHVRPGVLHLLDKLDDTPAMVVSDRGDILAWNAMHAALMGDPARIPLEQRNIPWQHFCNPESEAYFLPEDFVRNGERTVADLRARLAARPDDTRLRARVEEIRVRSQRFAELWERHEVKRRRSDHKTVLHPVVGRIDLDCEVMLSPEHDQRLIIHSARAGTPAQQALQLLRVIGTQSMAEADS</sequence>
<dbReference type="Gene3D" id="3.30.450.180">
    <property type="match status" value="1"/>
</dbReference>
<dbReference type="SUPFAM" id="SSF47413">
    <property type="entry name" value="lambda repressor-like DNA-binding domains"/>
    <property type="match status" value="1"/>
</dbReference>
<dbReference type="eggNOG" id="COG1396">
    <property type="taxonomic scope" value="Bacteria"/>
</dbReference>
<accession>C7Q1X3</accession>
<evidence type="ECO:0000313" key="3">
    <source>
        <dbReference type="Proteomes" id="UP000000851"/>
    </source>
</evidence>
<evidence type="ECO:0000313" key="2">
    <source>
        <dbReference type="EMBL" id="ACU75674.1"/>
    </source>
</evidence>
<dbReference type="InterPro" id="IPR041413">
    <property type="entry name" value="MLTR_LBD"/>
</dbReference>
<dbReference type="Gene3D" id="1.10.260.40">
    <property type="entry name" value="lambda repressor-like DNA-binding domains"/>
    <property type="match status" value="1"/>
</dbReference>
<dbReference type="AlphaFoldDB" id="C7Q1X3"/>
<organism evidence="2 3">
    <name type="scientific">Catenulispora acidiphila (strain DSM 44928 / JCM 14897 / NBRC 102108 / NRRL B-24433 / ID139908)</name>
    <dbReference type="NCBI Taxonomy" id="479433"/>
    <lineage>
        <taxon>Bacteria</taxon>
        <taxon>Bacillati</taxon>
        <taxon>Actinomycetota</taxon>
        <taxon>Actinomycetes</taxon>
        <taxon>Catenulisporales</taxon>
        <taxon>Catenulisporaceae</taxon>
        <taxon>Catenulispora</taxon>
    </lineage>
</organism>
<evidence type="ECO:0000259" key="1">
    <source>
        <dbReference type="PROSITE" id="PS50943"/>
    </source>
</evidence>
<dbReference type="HOGENOM" id="CLU_057862_1_1_11"/>
<dbReference type="EMBL" id="CP001700">
    <property type="protein sequence ID" value="ACU75674.1"/>
    <property type="molecule type" value="Genomic_DNA"/>
</dbReference>
<proteinExistence type="predicted"/>
<reference evidence="2 3" key="1">
    <citation type="journal article" date="2009" name="Stand. Genomic Sci.">
        <title>Complete genome sequence of Catenulispora acidiphila type strain (ID 139908).</title>
        <authorList>
            <person name="Copeland A."/>
            <person name="Lapidus A."/>
            <person name="Glavina Del Rio T."/>
            <person name="Nolan M."/>
            <person name="Lucas S."/>
            <person name="Chen F."/>
            <person name="Tice H."/>
            <person name="Cheng J.F."/>
            <person name="Bruce D."/>
            <person name="Goodwin L."/>
            <person name="Pitluck S."/>
            <person name="Mikhailova N."/>
            <person name="Pati A."/>
            <person name="Ivanova N."/>
            <person name="Mavromatis K."/>
            <person name="Chen A."/>
            <person name="Palaniappan K."/>
            <person name="Chain P."/>
            <person name="Land M."/>
            <person name="Hauser L."/>
            <person name="Chang Y.J."/>
            <person name="Jeffries C.D."/>
            <person name="Chertkov O."/>
            <person name="Brettin T."/>
            <person name="Detter J.C."/>
            <person name="Han C."/>
            <person name="Ali Z."/>
            <person name="Tindall B.J."/>
            <person name="Goker M."/>
            <person name="Bristow J."/>
            <person name="Eisen J.A."/>
            <person name="Markowitz V."/>
            <person name="Hugenholtz P."/>
            <person name="Kyrpides N.C."/>
            <person name="Klenk H.P."/>
        </authorList>
    </citation>
    <scope>NUCLEOTIDE SEQUENCE [LARGE SCALE GENOMIC DNA]</scope>
    <source>
        <strain evidence="3">DSM 44928 / JCM 14897 / NBRC 102108 / NRRL B-24433 / ID139908</strain>
    </source>
</reference>
<dbReference type="PROSITE" id="PS50943">
    <property type="entry name" value="HTH_CROC1"/>
    <property type="match status" value="1"/>
</dbReference>